<evidence type="ECO:0000313" key="1">
    <source>
        <dbReference type="EMBL" id="MDI5895148.1"/>
    </source>
</evidence>
<evidence type="ECO:0000313" key="2">
    <source>
        <dbReference type="Proteomes" id="UP001243403"/>
    </source>
</evidence>
<accession>A0ABT6VA84</accession>
<reference evidence="1 2" key="1">
    <citation type="submission" date="2023-04" db="EMBL/GenBank/DDBJ databases">
        <title>Two novel species of Flavobacterium.</title>
        <authorList>
            <person name="Liu Q."/>
            <person name="Xin Y.-H."/>
        </authorList>
    </citation>
    <scope>NUCLEOTIDE SEQUENCE [LARGE SCALE GENOMIC DNA]</scope>
    <source>
        <strain evidence="1 2">LB1P51</strain>
    </source>
</reference>
<dbReference type="Proteomes" id="UP001243403">
    <property type="component" value="Unassembled WGS sequence"/>
</dbReference>
<dbReference type="PANTHER" id="PTHR15394:SF3">
    <property type="entry name" value="SERINE HYDROLASE RBBP9"/>
    <property type="match status" value="1"/>
</dbReference>
<keyword evidence="2" id="KW-1185">Reference proteome</keyword>
<gene>
    <name evidence="1" type="ORF">QLS65_09620</name>
</gene>
<dbReference type="RefSeq" id="WP_282717106.1">
    <property type="nucleotide sequence ID" value="NZ_JASCRZ010000003.1"/>
</dbReference>
<comment type="caution">
    <text evidence="1">The sequence shown here is derived from an EMBL/GenBank/DDBJ whole genome shotgun (WGS) entry which is preliminary data.</text>
</comment>
<dbReference type="InterPro" id="IPR010662">
    <property type="entry name" value="RBBP9/YdeN"/>
</dbReference>
<dbReference type="EC" id="3.-.-.-" evidence="1"/>
<protein>
    <submittedName>
        <fullName evidence="1">Alpha/beta hydrolase</fullName>
        <ecNumber evidence="1">3.-.-.-</ecNumber>
    </submittedName>
</protein>
<proteinExistence type="predicted"/>
<name>A0ABT6VA84_9FLAO</name>
<dbReference type="Pfam" id="PF06821">
    <property type="entry name" value="Ser_hydrolase"/>
    <property type="match status" value="1"/>
</dbReference>
<keyword evidence="1" id="KW-0378">Hydrolase</keyword>
<dbReference type="Gene3D" id="3.40.50.1820">
    <property type="entry name" value="alpha/beta hydrolase"/>
    <property type="match status" value="1"/>
</dbReference>
<sequence>MEPKLLILTGLGDSGENHWQSYWLRKFDNSTKLIQDNWEEPQLNNWLANLNKTIQKLDTPTVLVAHSLAVSMVLHWASTNSNQNIIGALLVAPADVDSAEHTPEVTWNFSPIPKLKLNFPSIVISSENDPYISIERAEHLSQKWGSDFINIGKKGHINSESNLEYWEEGQLILQQLLNKRNP</sequence>
<dbReference type="PANTHER" id="PTHR15394">
    <property type="entry name" value="SERINE HYDROLASE RBBP9"/>
    <property type="match status" value="1"/>
</dbReference>
<dbReference type="SUPFAM" id="SSF53474">
    <property type="entry name" value="alpha/beta-Hydrolases"/>
    <property type="match status" value="1"/>
</dbReference>
<organism evidence="1 2">
    <name type="scientific">Flavobacterium algoritolerans</name>
    <dbReference type="NCBI Taxonomy" id="3041254"/>
    <lineage>
        <taxon>Bacteria</taxon>
        <taxon>Pseudomonadati</taxon>
        <taxon>Bacteroidota</taxon>
        <taxon>Flavobacteriia</taxon>
        <taxon>Flavobacteriales</taxon>
        <taxon>Flavobacteriaceae</taxon>
        <taxon>Flavobacterium</taxon>
    </lineage>
</organism>
<dbReference type="EMBL" id="JASCRZ010000003">
    <property type="protein sequence ID" value="MDI5895148.1"/>
    <property type="molecule type" value="Genomic_DNA"/>
</dbReference>
<dbReference type="GO" id="GO:0016787">
    <property type="term" value="F:hydrolase activity"/>
    <property type="evidence" value="ECO:0007669"/>
    <property type="project" value="UniProtKB-KW"/>
</dbReference>
<dbReference type="InterPro" id="IPR029058">
    <property type="entry name" value="AB_hydrolase_fold"/>
</dbReference>